<evidence type="ECO:0000313" key="2">
    <source>
        <dbReference type="Proteomes" id="UP000246073"/>
    </source>
</evidence>
<proteinExistence type="predicted"/>
<organism evidence="1 2">
    <name type="scientific">Ochrobactrum soli</name>
    <dbReference type="NCBI Taxonomy" id="2448455"/>
    <lineage>
        <taxon>Bacteria</taxon>
        <taxon>Pseudomonadati</taxon>
        <taxon>Pseudomonadota</taxon>
        <taxon>Alphaproteobacteria</taxon>
        <taxon>Hyphomicrobiales</taxon>
        <taxon>Brucellaceae</taxon>
        <taxon>Brucella/Ochrobactrum group</taxon>
        <taxon>Ochrobactrum</taxon>
    </lineage>
</organism>
<evidence type="ECO:0000313" key="1">
    <source>
        <dbReference type="EMBL" id="SPL66611.1"/>
    </source>
</evidence>
<protein>
    <submittedName>
        <fullName evidence="1">Uncharacterized protein</fullName>
    </submittedName>
</protein>
<sequence>MVTETDTSLTPATRRTAVSIFAAQDAQSMPDTWKRKLLADAGMAAGSSS</sequence>
<reference evidence="2" key="1">
    <citation type="submission" date="2017-12" db="EMBL/GenBank/DDBJ databases">
        <authorList>
            <person name="Diaz M."/>
        </authorList>
    </citation>
    <scope>NUCLEOTIDE SEQUENCE [LARGE SCALE GENOMIC DNA]</scope>
    <source>
        <strain evidence="2">FI11154</strain>
    </source>
</reference>
<name>A0A2P9HR93_9HYPH</name>
<accession>A0A2P9HR93</accession>
<dbReference type="AlphaFoldDB" id="A0A2P9HR93"/>
<gene>
    <name evidence="1" type="ORF">OHAE_2478</name>
</gene>
<dbReference type="Proteomes" id="UP000246073">
    <property type="component" value="Unassembled WGS sequence"/>
</dbReference>
<dbReference type="EMBL" id="OOFM01000005">
    <property type="protein sequence ID" value="SPL66611.1"/>
    <property type="molecule type" value="Genomic_DNA"/>
</dbReference>